<reference evidence="2 3" key="1">
    <citation type="submission" date="2019-04" db="EMBL/GenBank/DDBJ databases">
        <title>Taxonomy of novel Haliea sp. from mangrove soil of West Coast of India.</title>
        <authorList>
            <person name="Verma A."/>
            <person name="Kumar P."/>
            <person name="Krishnamurthi S."/>
        </authorList>
    </citation>
    <scope>NUCLEOTIDE SEQUENCE [LARGE SCALE GENOMIC DNA]</scope>
    <source>
        <strain evidence="2 3">SAOS-164</strain>
    </source>
</reference>
<dbReference type="RefSeq" id="WP_135442790.1">
    <property type="nucleotide sequence ID" value="NZ_SRLE01000006.1"/>
</dbReference>
<keyword evidence="3" id="KW-1185">Reference proteome</keyword>
<comment type="caution">
    <text evidence="2">The sequence shown here is derived from an EMBL/GenBank/DDBJ whole genome shotgun (WGS) entry which is preliminary data.</text>
</comment>
<evidence type="ECO:0000256" key="1">
    <source>
        <dbReference type="SAM" id="MobiDB-lite"/>
    </source>
</evidence>
<accession>A0A4Z0M3X1</accession>
<feature type="region of interest" description="Disordered" evidence="1">
    <location>
        <begin position="185"/>
        <end position="205"/>
    </location>
</feature>
<feature type="compositionally biased region" description="Basic residues" evidence="1">
    <location>
        <begin position="188"/>
        <end position="197"/>
    </location>
</feature>
<dbReference type="Proteomes" id="UP000298050">
    <property type="component" value="Unassembled WGS sequence"/>
</dbReference>
<gene>
    <name evidence="2" type="ORF">E4634_08460</name>
</gene>
<evidence type="ECO:0000313" key="3">
    <source>
        <dbReference type="Proteomes" id="UP000298050"/>
    </source>
</evidence>
<name>A0A4Z0M3X1_9GAMM</name>
<proteinExistence type="predicted"/>
<dbReference type="AlphaFoldDB" id="A0A4Z0M3X1"/>
<sequence>MAKHKTPYVGGWHNLTLSDRSLDVLRKVPGYTGDLETQISFKFGEYRMWGEFYASRPTSREKMALLADLAKYSKKMQECVALLPSDMEQNIAFWMNNLRGGDILEHLPSRYMEYLQDLEACCKTGVAELKNAPYDKAGGSREIERQLLSDVAELLESLPDMTLSRAAELAHEILMLNGIRTNSANPRRTVRKVRHQRGGQSQPEN</sequence>
<organism evidence="2 3">
    <name type="scientific">Mangrovimicrobium sediminis</name>
    <dbReference type="NCBI Taxonomy" id="2562682"/>
    <lineage>
        <taxon>Bacteria</taxon>
        <taxon>Pseudomonadati</taxon>
        <taxon>Pseudomonadota</taxon>
        <taxon>Gammaproteobacteria</taxon>
        <taxon>Cellvibrionales</taxon>
        <taxon>Halieaceae</taxon>
        <taxon>Mangrovimicrobium</taxon>
    </lineage>
</organism>
<dbReference type="EMBL" id="SRLE01000006">
    <property type="protein sequence ID" value="TGD74154.1"/>
    <property type="molecule type" value="Genomic_DNA"/>
</dbReference>
<evidence type="ECO:0000313" key="2">
    <source>
        <dbReference type="EMBL" id="TGD74154.1"/>
    </source>
</evidence>
<protein>
    <submittedName>
        <fullName evidence="2">Uncharacterized protein</fullName>
    </submittedName>
</protein>